<dbReference type="InterPro" id="IPR003673">
    <property type="entry name" value="CoA-Trfase_fam_III"/>
</dbReference>
<dbReference type="SUPFAM" id="SSF89796">
    <property type="entry name" value="CoA-transferase family III (CaiB/BaiF)"/>
    <property type="match status" value="1"/>
</dbReference>
<dbReference type="PANTHER" id="PTHR48207">
    <property type="entry name" value="SUCCINATE--HYDROXYMETHYLGLUTARATE COA-TRANSFERASE"/>
    <property type="match status" value="1"/>
</dbReference>
<dbReference type="RefSeq" id="WP_116555654.1">
    <property type="nucleotide sequence ID" value="NZ_QCZG01000036.1"/>
</dbReference>
<evidence type="ECO:0000313" key="3">
    <source>
        <dbReference type="Proteomes" id="UP000245998"/>
    </source>
</evidence>
<evidence type="ECO:0000313" key="2">
    <source>
        <dbReference type="EMBL" id="PWA08519.1"/>
    </source>
</evidence>
<evidence type="ECO:0000256" key="1">
    <source>
        <dbReference type="ARBA" id="ARBA00022679"/>
    </source>
</evidence>
<dbReference type="Pfam" id="PF02515">
    <property type="entry name" value="CoA_transf_3"/>
    <property type="match status" value="1"/>
</dbReference>
<dbReference type="EMBL" id="QCZG01000036">
    <property type="protein sequence ID" value="PWA08519.1"/>
    <property type="molecule type" value="Genomic_DNA"/>
</dbReference>
<comment type="caution">
    <text evidence="2">The sequence shown here is derived from an EMBL/GenBank/DDBJ whole genome shotgun (WGS) entry which is preliminary data.</text>
</comment>
<keyword evidence="3" id="KW-1185">Reference proteome</keyword>
<dbReference type="InterPro" id="IPR050483">
    <property type="entry name" value="CoA-transferase_III_domain"/>
</dbReference>
<reference evidence="2 3" key="1">
    <citation type="submission" date="2018-04" db="EMBL/GenBank/DDBJ databases">
        <title>Camelliibacillus theae gen. nov., sp. nov., isolated from Pu'er tea.</title>
        <authorList>
            <person name="Niu L."/>
        </authorList>
    </citation>
    <scope>NUCLEOTIDE SEQUENCE [LARGE SCALE GENOMIC DNA]</scope>
    <source>
        <strain evidence="2 3">T8</strain>
    </source>
</reference>
<dbReference type="Proteomes" id="UP000245998">
    <property type="component" value="Unassembled WGS sequence"/>
</dbReference>
<protein>
    <submittedName>
        <fullName evidence="2">CoA transferase</fullName>
    </submittedName>
</protein>
<dbReference type="GO" id="GO:0008410">
    <property type="term" value="F:CoA-transferase activity"/>
    <property type="evidence" value="ECO:0007669"/>
    <property type="project" value="TreeGrafter"/>
</dbReference>
<dbReference type="AlphaFoldDB" id="A0A2U1JU92"/>
<dbReference type="Gene3D" id="3.30.1540.10">
    <property type="entry name" value="formyl-coa transferase, domain 3"/>
    <property type="match status" value="1"/>
</dbReference>
<dbReference type="InterPro" id="IPR023606">
    <property type="entry name" value="CoA-Trfase_III_dom_1_sf"/>
</dbReference>
<keyword evidence="1 2" id="KW-0808">Transferase</keyword>
<dbReference type="PANTHER" id="PTHR48207:SF3">
    <property type="entry name" value="SUCCINATE--HYDROXYMETHYLGLUTARATE COA-TRANSFERASE"/>
    <property type="match status" value="1"/>
</dbReference>
<dbReference type="Gene3D" id="3.40.50.10540">
    <property type="entry name" value="Crotonobetainyl-coa:carnitine coa-transferase, domain 1"/>
    <property type="match status" value="1"/>
</dbReference>
<proteinExistence type="predicted"/>
<sequence>MPAERPFQDIKVVDLSWVVAGPTIGRVLADYGATVIRVETKNKPDTARLTGPFHDSTPGVENSLLYGNVNAGKLGVTLDMSNPFAKEVLLDLVKWADVLIESFSPGVMTKWGMDYENLVEMNPNLIMLSTSLMGESGPHSKFAGFGNIGSALSGYMNIAGWPDKPPKGPFGPYTDFIGPRFSLIALLSALDFQRRTNQGCHIDVSQMESSIQFIAQGVLDYFVNGRVVERIGNHDFQMAPHGVYECLPEENGEKAFIAIAIRNDEEWKRLASIMEGDSLADDERFLKAEDRMNVQDLLDNKLKNWVKDKRAKELETVLQHNGIAAHKVDMSADSIEDPQFNYQNHFLHIDHPIHDETIVEGSRYSLSNEPAIVSRPAPLFGQDNHYVLSSFLNYSAEKIEELQKSGALE</sequence>
<accession>A0A2U1JU92</accession>
<dbReference type="InterPro" id="IPR044855">
    <property type="entry name" value="CoA-Trfase_III_dom3_sf"/>
</dbReference>
<organism evidence="2 3">
    <name type="scientific">Pueribacillus theae</name>
    <dbReference type="NCBI Taxonomy" id="2171751"/>
    <lineage>
        <taxon>Bacteria</taxon>
        <taxon>Bacillati</taxon>
        <taxon>Bacillota</taxon>
        <taxon>Bacilli</taxon>
        <taxon>Bacillales</taxon>
        <taxon>Bacillaceae</taxon>
        <taxon>Pueribacillus</taxon>
    </lineage>
</organism>
<name>A0A2U1JU92_9BACI</name>
<dbReference type="OrthoDB" id="9797653at2"/>
<gene>
    <name evidence="2" type="ORF">DCC39_14670</name>
</gene>